<evidence type="ECO:0000313" key="5">
    <source>
        <dbReference type="EMBL" id="MBD2319776.1"/>
    </source>
</evidence>
<keyword evidence="6" id="KW-1185">Reference proteome</keyword>
<evidence type="ECO:0000259" key="4">
    <source>
        <dbReference type="Pfam" id="PF09084"/>
    </source>
</evidence>
<protein>
    <submittedName>
        <fullName evidence="5">ABC transporter substrate-binding protein</fullName>
    </submittedName>
</protein>
<dbReference type="SUPFAM" id="SSF53850">
    <property type="entry name" value="Periplasmic binding protein-like II"/>
    <property type="match status" value="1"/>
</dbReference>
<keyword evidence="3" id="KW-0732">Signal</keyword>
<feature type="domain" description="SsuA/THI5-like" evidence="4">
    <location>
        <begin position="50"/>
        <end position="258"/>
    </location>
</feature>
<accession>A0ABR8CHI2</accession>
<evidence type="ECO:0000313" key="6">
    <source>
        <dbReference type="Proteomes" id="UP000618445"/>
    </source>
</evidence>
<evidence type="ECO:0000256" key="3">
    <source>
        <dbReference type="ARBA" id="ARBA00022729"/>
    </source>
</evidence>
<dbReference type="PANTHER" id="PTHR30024:SF47">
    <property type="entry name" value="TAURINE-BINDING PERIPLASMIC PROTEIN"/>
    <property type="match status" value="1"/>
</dbReference>
<comment type="similarity">
    <text evidence="2">Belongs to the bacterial solute-binding protein SsuA/TauA family.</text>
</comment>
<name>A0ABR8CHI2_9CYAN</name>
<gene>
    <name evidence="5" type="ORF">H6G05_23420</name>
</gene>
<organism evidence="5 6">
    <name type="scientific">Phormidium tenue FACHB-1050</name>
    <dbReference type="NCBI Taxonomy" id="2692857"/>
    <lineage>
        <taxon>Bacteria</taxon>
        <taxon>Bacillati</taxon>
        <taxon>Cyanobacteriota</taxon>
        <taxon>Cyanophyceae</taxon>
        <taxon>Oscillatoriophycideae</taxon>
        <taxon>Oscillatoriales</taxon>
        <taxon>Oscillatoriaceae</taxon>
        <taxon>Phormidium</taxon>
    </lineage>
</organism>
<dbReference type="PANTHER" id="PTHR30024">
    <property type="entry name" value="ALIPHATIC SULFONATES-BINDING PROTEIN-RELATED"/>
    <property type="match status" value="1"/>
</dbReference>
<dbReference type="Pfam" id="PF09084">
    <property type="entry name" value="NMT1"/>
    <property type="match status" value="1"/>
</dbReference>
<sequence length="339" mass="36862">MLALMNSARKTFGLIALTLIALLSSLLIKSCTLGGEVALKPFKVGMNSWPGYAIALYAKEAGLFKKRGLDVEFVRFTNQQDNIRATMRGSQDASFVPLWEVMQVDPAGDKPVVMMVVDISAGSDGIAASAAIKTPKDLRGQKVSTKLGTVTHLILLEALKSNQLKPTDVEIVDASNDRGAELLKKGEVSAAVMWEPLLSNTAKAVGGKVIHTTADVDSIVIDTLASRSSVVNSKQDELVSFIETWFDTIQAVETKPQEVFTSVAKQTKQTVEAFTEDYKGLKKGDIAMNNRMFTGGRLQEASKLTSELLREDPRHGRIIRDDVEINAVPLNKAIANWKA</sequence>
<dbReference type="Gene3D" id="3.40.190.10">
    <property type="entry name" value="Periplasmic binding protein-like II"/>
    <property type="match status" value="2"/>
</dbReference>
<comment type="subcellular location">
    <subcellularLocation>
        <location evidence="1">Periplasm</location>
    </subcellularLocation>
</comment>
<dbReference type="EMBL" id="JACJQY010000065">
    <property type="protein sequence ID" value="MBD2319776.1"/>
    <property type="molecule type" value="Genomic_DNA"/>
</dbReference>
<evidence type="ECO:0000256" key="1">
    <source>
        <dbReference type="ARBA" id="ARBA00004418"/>
    </source>
</evidence>
<reference evidence="5 6" key="1">
    <citation type="journal article" date="2020" name="ISME J.">
        <title>Comparative genomics reveals insights into cyanobacterial evolution and habitat adaptation.</title>
        <authorList>
            <person name="Chen M.Y."/>
            <person name="Teng W.K."/>
            <person name="Zhao L."/>
            <person name="Hu C.X."/>
            <person name="Zhou Y.K."/>
            <person name="Han B.P."/>
            <person name="Song L.R."/>
            <person name="Shu W.S."/>
        </authorList>
    </citation>
    <scope>NUCLEOTIDE SEQUENCE [LARGE SCALE GENOMIC DNA]</scope>
    <source>
        <strain evidence="5 6">FACHB-1050</strain>
    </source>
</reference>
<dbReference type="InterPro" id="IPR015168">
    <property type="entry name" value="SsuA/THI5"/>
</dbReference>
<dbReference type="Proteomes" id="UP000618445">
    <property type="component" value="Unassembled WGS sequence"/>
</dbReference>
<evidence type="ECO:0000256" key="2">
    <source>
        <dbReference type="ARBA" id="ARBA00010742"/>
    </source>
</evidence>
<comment type="caution">
    <text evidence="5">The sequence shown here is derived from an EMBL/GenBank/DDBJ whole genome shotgun (WGS) entry which is preliminary data.</text>
</comment>
<proteinExistence type="inferred from homology"/>